<feature type="transmembrane region" description="Helical" evidence="5">
    <location>
        <begin position="146"/>
        <end position="167"/>
    </location>
</feature>
<evidence type="ECO:0000256" key="3">
    <source>
        <dbReference type="ARBA" id="ARBA00022989"/>
    </source>
</evidence>
<dbReference type="InterPro" id="IPR050598">
    <property type="entry name" value="AminoAcid_Transporter"/>
</dbReference>
<feature type="transmembrane region" description="Helical" evidence="5">
    <location>
        <begin position="224"/>
        <end position="245"/>
    </location>
</feature>
<dbReference type="PIRSF" id="PIRSF006060">
    <property type="entry name" value="AA_transporter"/>
    <property type="match status" value="1"/>
</dbReference>
<feature type="transmembrane region" description="Helical" evidence="5">
    <location>
        <begin position="84"/>
        <end position="109"/>
    </location>
</feature>
<dbReference type="PANTHER" id="PTHR11785:SF512">
    <property type="entry name" value="SOBREMESA, ISOFORM B"/>
    <property type="match status" value="1"/>
</dbReference>
<name>A0ABZ2F871_METCP</name>
<keyword evidence="7" id="KW-1185">Reference proteome</keyword>
<dbReference type="Gene3D" id="1.20.1740.10">
    <property type="entry name" value="Amino acid/polyamine transporter I"/>
    <property type="match status" value="1"/>
</dbReference>
<evidence type="ECO:0000256" key="2">
    <source>
        <dbReference type="ARBA" id="ARBA00022692"/>
    </source>
</evidence>
<sequence>MHEVRRYGLPSASLLVVASMVGSGVFTTGGFLLETLRSPWLVLLAWLVGGAIAACGALSYGALAQRFPESGGEYLFLSRTLHPAAGNVAGWVSVVVGFSAPMAAAAYGFGEYLAPWMPWDAPQLTGTLLLAAFALLHGAHGPAGAWVQNFAVVFKLVLITGFVVLAWPRLAIAPLALATGSSGGAGFGAFFSSLIWVSFSYSGWNAAVYLGGEVRDPQRSLPRALLLGTGLVTVLYLALNTAFMFSAAPEDLAGKADIGRAAALALGGPVWGDFLTLLVAFALSLSVSAMMMAGPRVSACMARDGYLPPWLSLHEDGTPRRATFLQCALSLVLLWSAGFKDLLTYTGFTLGLSTAATVFGLIRLRLKEGDACPVIGWPWAPLVYLLAVLAMTAAALVRQPQAALWGLATLPAVWALWRMGAIWSGNARTGSS</sequence>
<gene>
    <name evidence="6" type="ORF">N4J17_03590</name>
</gene>
<evidence type="ECO:0000313" key="6">
    <source>
        <dbReference type="EMBL" id="WWF02708.1"/>
    </source>
</evidence>
<reference evidence="6 7" key="1">
    <citation type="submission" date="2022-09" db="EMBL/GenBank/DDBJ databases">
        <authorList>
            <person name="Giprobiosintez L."/>
        </authorList>
    </citation>
    <scope>NUCLEOTIDE SEQUENCE [LARGE SCALE GENOMIC DNA]</scope>
    <source>
        <strain evidence="7">VKPM-B-12549 (GBS-15)</strain>
    </source>
</reference>
<dbReference type="RefSeq" id="WP_198322931.1">
    <property type="nucleotide sequence ID" value="NZ_CP104311.1"/>
</dbReference>
<protein>
    <submittedName>
        <fullName evidence="6">APC family permease</fullName>
    </submittedName>
</protein>
<feature type="transmembrane region" description="Helical" evidence="5">
    <location>
        <begin position="345"/>
        <end position="362"/>
    </location>
</feature>
<evidence type="ECO:0000256" key="1">
    <source>
        <dbReference type="ARBA" id="ARBA00004141"/>
    </source>
</evidence>
<feature type="transmembrane region" description="Helical" evidence="5">
    <location>
        <begin position="403"/>
        <end position="423"/>
    </location>
</feature>
<dbReference type="PANTHER" id="PTHR11785">
    <property type="entry name" value="AMINO ACID TRANSPORTER"/>
    <property type="match status" value="1"/>
</dbReference>
<keyword evidence="3 5" id="KW-1133">Transmembrane helix</keyword>
<keyword evidence="2 5" id="KW-0812">Transmembrane</keyword>
<evidence type="ECO:0000256" key="5">
    <source>
        <dbReference type="SAM" id="Phobius"/>
    </source>
</evidence>
<dbReference type="Pfam" id="PF13520">
    <property type="entry name" value="AA_permease_2"/>
    <property type="match status" value="1"/>
</dbReference>
<comment type="subcellular location">
    <subcellularLocation>
        <location evidence="1">Membrane</location>
        <topology evidence="1">Multi-pass membrane protein</topology>
    </subcellularLocation>
</comment>
<evidence type="ECO:0000313" key="7">
    <source>
        <dbReference type="Proteomes" id="UP001359308"/>
    </source>
</evidence>
<feature type="transmembrane region" description="Helical" evidence="5">
    <location>
        <begin position="39"/>
        <end position="63"/>
    </location>
</feature>
<evidence type="ECO:0000256" key="4">
    <source>
        <dbReference type="ARBA" id="ARBA00023136"/>
    </source>
</evidence>
<accession>A0ABZ2F871</accession>
<keyword evidence="4 5" id="KW-0472">Membrane</keyword>
<dbReference type="EMBL" id="CP104311">
    <property type="protein sequence ID" value="WWF02708.1"/>
    <property type="molecule type" value="Genomic_DNA"/>
</dbReference>
<dbReference type="Proteomes" id="UP001359308">
    <property type="component" value="Chromosome"/>
</dbReference>
<dbReference type="InterPro" id="IPR002293">
    <property type="entry name" value="AA/rel_permease1"/>
</dbReference>
<proteinExistence type="predicted"/>
<feature type="transmembrane region" description="Helical" evidence="5">
    <location>
        <begin position="374"/>
        <end position="397"/>
    </location>
</feature>
<feature type="transmembrane region" description="Helical" evidence="5">
    <location>
        <begin position="121"/>
        <end position="139"/>
    </location>
</feature>
<organism evidence="6 7">
    <name type="scientific">Methylococcus capsulatus</name>
    <dbReference type="NCBI Taxonomy" id="414"/>
    <lineage>
        <taxon>Bacteria</taxon>
        <taxon>Pseudomonadati</taxon>
        <taxon>Pseudomonadota</taxon>
        <taxon>Gammaproteobacteria</taxon>
        <taxon>Methylococcales</taxon>
        <taxon>Methylococcaceae</taxon>
        <taxon>Methylococcus</taxon>
    </lineage>
</organism>
<feature type="transmembrane region" description="Helical" evidence="5">
    <location>
        <begin position="12"/>
        <end position="33"/>
    </location>
</feature>
<feature type="transmembrane region" description="Helical" evidence="5">
    <location>
        <begin position="187"/>
        <end position="212"/>
    </location>
</feature>